<keyword evidence="5" id="KW-0732">Signal</keyword>
<keyword evidence="1 4" id="KW-0349">Heme</keyword>
<evidence type="ECO:0000259" key="6">
    <source>
        <dbReference type="PROSITE" id="PS51007"/>
    </source>
</evidence>
<organism evidence="7 8">
    <name type="scientific">Roseivivax lentus</name>
    <dbReference type="NCBI Taxonomy" id="633194"/>
    <lineage>
        <taxon>Bacteria</taxon>
        <taxon>Pseudomonadati</taxon>
        <taxon>Pseudomonadota</taxon>
        <taxon>Alphaproteobacteria</taxon>
        <taxon>Rhodobacterales</taxon>
        <taxon>Roseobacteraceae</taxon>
        <taxon>Roseivivax</taxon>
    </lineage>
</organism>
<keyword evidence="3 4" id="KW-0408">Iron</keyword>
<protein>
    <recommendedName>
        <fullName evidence="6">Cytochrome c domain-containing protein</fullName>
    </recommendedName>
</protein>
<dbReference type="InterPro" id="IPR009056">
    <property type="entry name" value="Cyt_c-like_dom"/>
</dbReference>
<dbReference type="Proteomes" id="UP000186684">
    <property type="component" value="Unassembled WGS sequence"/>
</dbReference>
<dbReference type="GO" id="GO:0020037">
    <property type="term" value="F:heme binding"/>
    <property type="evidence" value="ECO:0007669"/>
    <property type="project" value="InterPro"/>
</dbReference>
<keyword evidence="2 4" id="KW-0479">Metal-binding</keyword>
<dbReference type="OrthoDB" id="7365807at2"/>
<dbReference type="RefSeq" id="WP_076448529.1">
    <property type="nucleotide sequence ID" value="NZ_FTOQ01000008.1"/>
</dbReference>
<dbReference type="SUPFAM" id="SSF46626">
    <property type="entry name" value="Cytochrome c"/>
    <property type="match status" value="1"/>
</dbReference>
<feature type="chain" id="PRO_5013247180" description="Cytochrome c domain-containing protein" evidence="5">
    <location>
        <begin position="19"/>
        <end position="244"/>
    </location>
</feature>
<dbReference type="GO" id="GO:0046872">
    <property type="term" value="F:metal ion binding"/>
    <property type="evidence" value="ECO:0007669"/>
    <property type="project" value="UniProtKB-KW"/>
</dbReference>
<evidence type="ECO:0000256" key="1">
    <source>
        <dbReference type="ARBA" id="ARBA00022617"/>
    </source>
</evidence>
<evidence type="ECO:0000256" key="4">
    <source>
        <dbReference type="PROSITE-ProRule" id="PRU00433"/>
    </source>
</evidence>
<evidence type="ECO:0000256" key="5">
    <source>
        <dbReference type="SAM" id="SignalP"/>
    </source>
</evidence>
<feature type="signal peptide" evidence="5">
    <location>
        <begin position="1"/>
        <end position="18"/>
    </location>
</feature>
<dbReference type="GO" id="GO:0009055">
    <property type="term" value="F:electron transfer activity"/>
    <property type="evidence" value="ECO:0007669"/>
    <property type="project" value="InterPro"/>
</dbReference>
<evidence type="ECO:0000256" key="3">
    <source>
        <dbReference type="ARBA" id="ARBA00023004"/>
    </source>
</evidence>
<evidence type="ECO:0000313" key="7">
    <source>
        <dbReference type="EMBL" id="SIS96787.1"/>
    </source>
</evidence>
<accession>A0A1N7NEI9</accession>
<feature type="domain" description="Cytochrome c" evidence="6">
    <location>
        <begin position="135"/>
        <end position="233"/>
    </location>
</feature>
<dbReference type="EMBL" id="FTOQ01000008">
    <property type="protein sequence ID" value="SIS96787.1"/>
    <property type="molecule type" value="Genomic_DNA"/>
</dbReference>
<dbReference type="PROSITE" id="PS51007">
    <property type="entry name" value="CYTC"/>
    <property type="match status" value="1"/>
</dbReference>
<proteinExistence type="predicted"/>
<name>A0A1N7NEI9_9RHOB</name>
<keyword evidence="8" id="KW-1185">Reference proteome</keyword>
<dbReference type="InterPro" id="IPR036909">
    <property type="entry name" value="Cyt_c-like_dom_sf"/>
</dbReference>
<sequence length="244" mass="25620">MRLITVLCALLAGGPALAEADKRFTLAAPAALEDSGLLDFLLPRFALKTATRITRGADPASADAVFGDGGAAVFEGPDRVWSLAVSDDPDAQAFADWLGSDIGRATVAAFTRDGRAPFSPELKVAVAVKALEFDGDAATGADLSLSLCGRCHVVGAINRMNSIGSTPSFGMLRTLPDWSRRFEGFYALAPHPAFTQIAEVTPPFDPRRPSPIAPVEMTLDELDDILAFVAAIPPADLGAPVQSR</sequence>
<evidence type="ECO:0000313" key="8">
    <source>
        <dbReference type="Proteomes" id="UP000186684"/>
    </source>
</evidence>
<reference evidence="8" key="1">
    <citation type="submission" date="2017-01" db="EMBL/GenBank/DDBJ databases">
        <authorList>
            <person name="Varghese N."/>
            <person name="Submissions S."/>
        </authorList>
    </citation>
    <scope>NUCLEOTIDE SEQUENCE [LARGE SCALE GENOMIC DNA]</scope>
    <source>
        <strain evidence="8">DSM 29430</strain>
    </source>
</reference>
<dbReference type="STRING" id="633194.SAMN05421759_10817"/>
<gene>
    <name evidence="7" type="ORF">SAMN05421759_10817</name>
</gene>
<evidence type="ECO:0000256" key="2">
    <source>
        <dbReference type="ARBA" id="ARBA00022723"/>
    </source>
</evidence>
<dbReference type="AlphaFoldDB" id="A0A1N7NEI9"/>